<dbReference type="Proteomes" id="UP000050501">
    <property type="component" value="Unassembled WGS sequence"/>
</dbReference>
<dbReference type="InterPro" id="IPR029058">
    <property type="entry name" value="AB_hydrolase_fold"/>
</dbReference>
<dbReference type="EMBL" id="LGCM01000013">
    <property type="protein sequence ID" value="KPL90063.1"/>
    <property type="molecule type" value="Genomic_DNA"/>
</dbReference>
<dbReference type="InterPro" id="IPR000801">
    <property type="entry name" value="Esterase-like"/>
</dbReference>
<dbReference type="InterPro" id="IPR050583">
    <property type="entry name" value="Mycobacterial_A85_antigen"/>
</dbReference>
<evidence type="ECO:0000313" key="1">
    <source>
        <dbReference type="EMBL" id="KPL90063.1"/>
    </source>
</evidence>
<comment type="caution">
    <text evidence="1">The sequence shown here is derived from an EMBL/GenBank/DDBJ whole genome shotgun (WGS) entry which is preliminary data.</text>
</comment>
<dbReference type="Pfam" id="PF00756">
    <property type="entry name" value="Esterase"/>
    <property type="match status" value="1"/>
</dbReference>
<protein>
    <recommendedName>
        <fullName evidence="3">Enterochelin esterase</fullName>
    </recommendedName>
</protein>
<proteinExistence type="predicted"/>
<dbReference type="Gene3D" id="3.40.50.1820">
    <property type="entry name" value="alpha/beta hydrolase"/>
    <property type="match status" value="1"/>
</dbReference>
<dbReference type="SUPFAM" id="SSF53474">
    <property type="entry name" value="alpha/beta-Hydrolases"/>
    <property type="match status" value="1"/>
</dbReference>
<reference evidence="1 2" key="1">
    <citation type="submission" date="2015-07" db="EMBL/GenBank/DDBJ databases">
        <title>Genome sequence of Levilinea saccharolytica DSM 16555.</title>
        <authorList>
            <person name="Hemp J."/>
            <person name="Ward L.M."/>
            <person name="Pace L.A."/>
            <person name="Fischer W.W."/>
        </authorList>
    </citation>
    <scope>NUCLEOTIDE SEQUENCE [LARGE SCALE GENOMIC DNA]</scope>
    <source>
        <strain evidence="1 2">KIBI-1</strain>
    </source>
</reference>
<sequence>MGAEPLPTPACSLSTGGRLEQASLPSERIGKPLEYWVYLPPCYTETPAQPYPWLMLLHGQSMDAQVWVRMGVQARADELIAGGKAPPFVIILPTEAYYLQDMSEARFGEAVRQELLPAVQARYPLCAQPECRAVGGLSRGALWALRLALEGEPTFGAVGGHSLPNSPFSPSKLRALLAARSPQLPPRIWLDSGDLDRYLRGAKQFHELLTQLNVAHTWTVNEGAHEEAYWQAHLGEYLQWYAQDWPIP</sequence>
<name>A0A0P6YJZ5_9CHLR</name>
<evidence type="ECO:0000313" key="2">
    <source>
        <dbReference type="Proteomes" id="UP000050501"/>
    </source>
</evidence>
<keyword evidence="2" id="KW-1185">Reference proteome</keyword>
<gene>
    <name evidence="1" type="ORF">ADN01_02605</name>
</gene>
<evidence type="ECO:0008006" key="3">
    <source>
        <dbReference type="Google" id="ProtNLM"/>
    </source>
</evidence>
<organism evidence="1 2">
    <name type="scientific">Levilinea saccharolytica</name>
    <dbReference type="NCBI Taxonomy" id="229921"/>
    <lineage>
        <taxon>Bacteria</taxon>
        <taxon>Bacillati</taxon>
        <taxon>Chloroflexota</taxon>
        <taxon>Anaerolineae</taxon>
        <taxon>Anaerolineales</taxon>
        <taxon>Anaerolineaceae</taxon>
        <taxon>Levilinea</taxon>
    </lineage>
</organism>
<dbReference type="AlphaFoldDB" id="A0A0P6YJZ5"/>
<accession>A0A0P6YJZ5</accession>
<dbReference type="STRING" id="229921.ADN01_02605"/>
<dbReference type="PANTHER" id="PTHR48098">
    <property type="entry name" value="ENTEROCHELIN ESTERASE-RELATED"/>
    <property type="match status" value="1"/>
</dbReference>
<dbReference type="RefSeq" id="WP_075070911.1">
    <property type="nucleotide sequence ID" value="NZ_LGCM01000013.1"/>
</dbReference>